<evidence type="ECO:0000256" key="1">
    <source>
        <dbReference type="ARBA" id="ARBA00022741"/>
    </source>
</evidence>
<comment type="caution">
    <text evidence="5">The sequence shown here is derived from an EMBL/GenBank/DDBJ whole genome shotgun (WGS) entry which is preliminary data.</text>
</comment>
<dbReference type="RefSeq" id="WP_238318031.1">
    <property type="nucleotide sequence ID" value="NZ_BQKV01000109.1"/>
</dbReference>
<dbReference type="Pfam" id="PF13597">
    <property type="entry name" value="NRDD"/>
    <property type="match status" value="1"/>
</dbReference>
<evidence type="ECO:0000313" key="5">
    <source>
        <dbReference type="EMBL" id="GJN65821.1"/>
    </source>
</evidence>
<keyword evidence="6" id="KW-1185">Reference proteome</keyword>
<organism evidence="5 6">
    <name type="scientific">Faecalibacterium gallinarum</name>
    <dbReference type="NCBI Taxonomy" id="2903556"/>
    <lineage>
        <taxon>Bacteria</taxon>
        <taxon>Bacillati</taxon>
        <taxon>Bacillota</taxon>
        <taxon>Clostridia</taxon>
        <taxon>Eubacteriales</taxon>
        <taxon>Oscillospiraceae</taxon>
        <taxon>Faecalibacterium</taxon>
    </lineage>
</organism>
<sequence>MKIIKRSGTEVPFDITKIIVAITKANDSVDARDRLTQEQITRISSAVAERCQALNRAVNVEEIQDMVENELMDARAHNVARHYITYRYVQNLKRQTNTTDERILSLIECNNEEVKQENANKNPTVNSVQRDYMAGEISKDLTSRLLLPPDIVKAHQEGLIHFHDSDYFAQHMHNCDLVNLEDMLQNGTVISGTYIEKPHSFSTACNIATQIIAQVASNQYGGQSISLTHLAPFVDVSRKKIALEVEEEMAGLDVSAERKKAIVERRLRAEINRGVQTIQYQVVTLMTTNGQAPFITVFMYLGEARNPQEKADLAIIIEETIRQRYQGVKNEKGVWITPAFPKLIYVLEEDNIRPGTPYYYLTELAAKCTAKRMVPDYISEKKMLELKVDKNGEGHCYTCMGCRSFLTPYVDPETNQPKYYGRFNQGVVTINLVDVALSSGGNFEKFWKIFDERLDLCHRALQARHKRLLGTPSDAAPILWQYGALARLKKGEKIDKLLFGGYSTISLGYAGLYECVKYMTGKSHTDPSAKPFALSVMQHMNDRLATWKKAENMDYSLYGTPLESTTYKFAKCLQKRFGIIPGITDKNYITNSYHVHVSEQIDAFTKLKFESEFQQLSPGGAISYVEVPNMQDNLEAVMSVLQFIYDNIMYAELNTKSDYCQCCGYDGEIKIVEDDGKLVWECPKCGNRDQNKLNVARRTCGYIGTQFWNQGRTQEIKDRVLHL</sequence>
<evidence type="ECO:0000313" key="6">
    <source>
        <dbReference type="Proteomes" id="UP001055185"/>
    </source>
</evidence>
<dbReference type="GO" id="GO:0004748">
    <property type="term" value="F:ribonucleoside-diphosphate reductase activity, thioredoxin disulfide as acceptor"/>
    <property type="evidence" value="ECO:0007669"/>
    <property type="project" value="TreeGrafter"/>
</dbReference>
<dbReference type="GO" id="GO:0031250">
    <property type="term" value="C:anaerobic ribonucleoside-triphosphate reductase complex"/>
    <property type="evidence" value="ECO:0007669"/>
    <property type="project" value="TreeGrafter"/>
</dbReference>
<dbReference type="InterPro" id="IPR012833">
    <property type="entry name" value="NrdD"/>
</dbReference>
<evidence type="ECO:0000256" key="2">
    <source>
        <dbReference type="ARBA" id="ARBA00022840"/>
    </source>
</evidence>
<evidence type="ECO:0000259" key="4">
    <source>
        <dbReference type="PROSITE" id="PS51161"/>
    </source>
</evidence>
<dbReference type="PANTHER" id="PTHR21075:SF0">
    <property type="entry name" value="ANAEROBIC RIBONUCLEOSIDE-TRIPHOSPHATE REDUCTASE"/>
    <property type="match status" value="1"/>
</dbReference>
<proteinExistence type="predicted"/>
<accession>A0AA37MZ81</accession>
<dbReference type="GO" id="GO:0008998">
    <property type="term" value="F:ribonucleoside-triphosphate reductase (thioredoxin) activity"/>
    <property type="evidence" value="ECO:0007669"/>
    <property type="project" value="InterPro"/>
</dbReference>
<dbReference type="Proteomes" id="UP001055185">
    <property type="component" value="Unassembled WGS sequence"/>
</dbReference>
<dbReference type="NCBIfam" id="NF006732">
    <property type="entry name" value="PRK09263.1"/>
    <property type="match status" value="1"/>
</dbReference>
<protein>
    <submittedName>
        <fullName evidence="5">Anaerobic ribonucleoside triphosphate reductase</fullName>
    </submittedName>
</protein>
<dbReference type="NCBIfam" id="TIGR02487">
    <property type="entry name" value="NrdD"/>
    <property type="match status" value="1"/>
</dbReference>
<evidence type="ECO:0000256" key="3">
    <source>
        <dbReference type="PROSITE-ProRule" id="PRU00492"/>
    </source>
</evidence>
<dbReference type="Pfam" id="PF03477">
    <property type="entry name" value="ATP-cone"/>
    <property type="match status" value="1"/>
</dbReference>
<feature type="domain" description="ATP-cone" evidence="4">
    <location>
        <begin position="1"/>
        <end position="94"/>
    </location>
</feature>
<dbReference type="AlphaFoldDB" id="A0AA37MZ81"/>
<gene>
    <name evidence="5" type="primary">nrdD</name>
    <name evidence="5" type="ORF">JCM17207_24460</name>
</gene>
<keyword evidence="1 3" id="KW-0547">Nucleotide-binding</keyword>
<reference evidence="5" key="1">
    <citation type="journal article" date="2022" name="Int. J. Syst. Evol. Microbiol.">
        <title>Genome-based, phenotypic and chemotaxonomic classification of Faecalibacterium strains: proposal of three novel species Faecalibacterium duncaniae sp. nov., Faecalibacterium hattorii sp. nov. and Faecalibacterium gallinarum sp. nov. .</title>
        <authorList>
            <person name="Sakamoto M."/>
            <person name="Sakurai N."/>
            <person name="Tanno H."/>
            <person name="Iino T."/>
            <person name="Ohkuma M."/>
            <person name="Endo A."/>
        </authorList>
    </citation>
    <scope>NUCLEOTIDE SEQUENCE</scope>
    <source>
        <strain evidence="5">JCM 17207</strain>
    </source>
</reference>
<name>A0AA37MZ81_9FIRM</name>
<dbReference type="GO" id="GO:0005524">
    <property type="term" value="F:ATP binding"/>
    <property type="evidence" value="ECO:0007669"/>
    <property type="project" value="UniProtKB-UniRule"/>
</dbReference>
<dbReference type="Gene3D" id="3.20.70.20">
    <property type="match status" value="1"/>
</dbReference>
<keyword evidence="2 3" id="KW-0067">ATP-binding</keyword>
<dbReference type="EMBL" id="BQKV01000109">
    <property type="protein sequence ID" value="GJN65821.1"/>
    <property type="molecule type" value="Genomic_DNA"/>
</dbReference>
<dbReference type="SUPFAM" id="SSF51998">
    <property type="entry name" value="PFL-like glycyl radical enzymes"/>
    <property type="match status" value="1"/>
</dbReference>
<dbReference type="GO" id="GO:0006260">
    <property type="term" value="P:DNA replication"/>
    <property type="evidence" value="ECO:0007669"/>
    <property type="project" value="InterPro"/>
</dbReference>
<dbReference type="PROSITE" id="PS51161">
    <property type="entry name" value="ATP_CONE"/>
    <property type="match status" value="1"/>
</dbReference>
<dbReference type="PANTHER" id="PTHR21075">
    <property type="entry name" value="ANAEROBIC RIBONUCLEOSIDE-TRIPHOSPHATE REDUCTASE"/>
    <property type="match status" value="1"/>
</dbReference>
<dbReference type="InterPro" id="IPR005144">
    <property type="entry name" value="ATP-cone_dom"/>
</dbReference>
<dbReference type="GO" id="GO:0009265">
    <property type="term" value="P:2'-deoxyribonucleotide biosynthetic process"/>
    <property type="evidence" value="ECO:0007669"/>
    <property type="project" value="TreeGrafter"/>
</dbReference>